<dbReference type="Proteomes" id="UP000010467">
    <property type="component" value="Chromosome"/>
</dbReference>
<evidence type="ECO:0000256" key="6">
    <source>
        <dbReference type="ARBA" id="ARBA00023136"/>
    </source>
</evidence>
<dbReference type="RefSeq" id="WP_015235737.1">
    <property type="nucleotide sequence ID" value="NC_019793.1"/>
</dbReference>
<dbReference type="eggNOG" id="COG2323">
    <property type="taxonomic scope" value="Bacteria"/>
</dbReference>
<keyword evidence="4 7" id="KW-0812">Transmembrane</keyword>
<dbReference type="InterPro" id="IPR007353">
    <property type="entry name" value="DUF421"/>
</dbReference>
<feature type="transmembrane region" description="Helical" evidence="7">
    <location>
        <begin position="21"/>
        <end position="41"/>
    </location>
</feature>
<dbReference type="Pfam" id="PF04239">
    <property type="entry name" value="DUF421"/>
    <property type="match status" value="1"/>
</dbReference>
<keyword evidence="5 7" id="KW-1133">Transmembrane helix</keyword>
<sequence>MTDALEAIRALLGLDVEPRDLTILQVSLRALLIFLATIVTVRVGQKRFFGRNTAMDIILAIMLGSVASRAINGSAPFLPTVVAGFVLVGMHWVLSFLSFHSSAFGKLVKGNATLLIQNGELQADAMRKLLVTRDDLDEDLRSAGSTDDPASVKEARMERSGALSVIPKRSSPEILEVRVENGVQVIRIELS</sequence>
<comment type="subcellular location">
    <subcellularLocation>
        <location evidence="1">Cell membrane</location>
        <topology evidence="1">Multi-pass membrane protein</topology>
    </subcellularLocation>
</comment>
<reference evidence="10" key="1">
    <citation type="submission" date="2012-03" db="EMBL/GenBank/DDBJ databases">
        <title>Complete sequence of chromosome of Deinococcus peraridilitoris DSM 19664.</title>
        <authorList>
            <person name="Lucas S."/>
            <person name="Copeland A."/>
            <person name="Lapidus A."/>
            <person name="Glavina del Rio T."/>
            <person name="Dalin E."/>
            <person name="Tice H."/>
            <person name="Bruce D."/>
            <person name="Goodwin L."/>
            <person name="Pitluck S."/>
            <person name="Peters L."/>
            <person name="Mikhailova N."/>
            <person name="Lu M."/>
            <person name="Kyrpides N."/>
            <person name="Mavromatis K."/>
            <person name="Ivanova N."/>
            <person name="Brettin T."/>
            <person name="Detter J.C."/>
            <person name="Han C."/>
            <person name="Larimer F."/>
            <person name="Land M."/>
            <person name="Hauser L."/>
            <person name="Markowitz V."/>
            <person name="Cheng J.-F."/>
            <person name="Hugenholtz P."/>
            <person name="Woyke T."/>
            <person name="Wu D."/>
            <person name="Pukall R."/>
            <person name="Steenblock K."/>
            <person name="Brambilla E."/>
            <person name="Klenk H.-P."/>
            <person name="Eisen J.A."/>
        </authorList>
    </citation>
    <scope>NUCLEOTIDE SEQUENCE [LARGE SCALE GENOMIC DNA]</scope>
    <source>
        <strain evidence="10">DSM 19664 / LMG 22246 / CIP 109416 / KR-200</strain>
    </source>
</reference>
<comment type="similarity">
    <text evidence="2">Belongs to the UPF0702 family.</text>
</comment>
<dbReference type="EMBL" id="CP003382">
    <property type="protein sequence ID" value="AFZ67432.1"/>
    <property type="molecule type" value="Genomic_DNA"/>
</dbReference>
<dbReference type="GO" id="GO:0005886">
    <property type="term" value="C:plasma membrane"/>
    <property type="evidence" value="ECO:0007669"/>
    <property type="project" value="UniProtKB-SubCell"/>
</dbReference>
<keyword evidence="10" id="KW-1185">Reference proteome</keyword>
<dbReference type="PANTHER" id="PTHR34582">
    <property type="entry name" value="UPF0702 TRANSMEMBRANE PROTEIN YCAP"/>
    <property type="match status" value="1"/>
</dbReference>
<dbReference type="KEGG" id="dpd:Deipe_1929"/>
<dbReference type="HOGENOM" id="CLU_077149_2_1_0"/>
<dbReference type="OrthoDB" id="9793799at2"/>
<dbReference type="Gene3D" id="3.30.240.20">
    <property type="entry name" value="bsu07140 like domains"/>
    <property type="match status" value="1"/>
</dbReference>
<evidence type="ECO:0000256" key="3">
    <source>
        <dbReference type="ARBA" id="ARBA00022475"/>
    </source>
</evidence>
<organism evidence="9 10">
    <name type="scientific">Deinococcus peraridilitoris (strain DSM 19664 / LMG 22246 / CIP 109416 / KR-200)</name>
    <dbReference type="NCBI Taxonomy" id="937777"/>
    <lineage>
        <taxon>Bacteria</taxon>
        <taxon>Thermotogati</taxon>
        <taxon>Deinococcota</taxon>
        <taxon>Deinococci</taxon>
        <taxon>Deinococcales</taxon>
        <taxon>Deinococcaceae</taxon>
        <taxon>Deinococcus</taxon>
    </lineage>
</organism>
<dbReference type="PATRIC" id="fig|937777.3.peg.1932"/>
<dbReference type="AlphaFoldDB" id="L0A2K6"/>
<evidence type="ECO:0000256" key="5">
    <source>
        <dbReference type="ARBA" id="ARBA00022989"/>
    </source>
</evidence>
<evidence type="ECO:0000256" key="4">
    <source>
        <dbReference type="ARBA" id="ARBA00022692"/>
    </source>
</evidence>
<feature type="domain" description="YetF C-terminal" evidence="8">
    <location>
        <begin position="100"/>
        <end position="172"/>
    </location>
</feature>
<proteinExistence type="inferred from homology"/>
<feature type="transmembrane region" description="Helical" evidence="7">
    <location>
        <begin position="77"/>
        <end position="99"/>
    </location>
</feature>
<evidence type="ECO:0000313" key="10">
    <source>
        <dbReference type="Proteomes" id="UP000010467"/>
    </source>
</evidence>
<evidence type="ECO:0000313" key="9">
    <source>
        <dbReference type="EMBL" id="AFZ67432.1"/>
    </source>
</evidence>
<feature type="transmembrane region" description="Helical" evidence="7">
    <location>
        <begin position="53"/>
        <end position="71"/>
    </location>
</feature>
<keyword evidence="6 7" id="KW-0472">Membrane</keyword>
<keyword evidence="3" id="KW-1003">Cell membrane</keyword>
<name>L0A2K6_DEIPD</name>
<dbReference type="InterPro" id="IPR023090">
    <property type="entry name" value="UPF0702_alpha/beta_dom_sf"/>
</dbReference>
<dbReference type="STRING" id="937777.Deipe_1929"/>
<accession>L0A2K6</accession>
<protein>
    <submittedName>
        <fullName evidence="9">Putative membrane protein</fullName>
    </submittedName>
</protein>
<evidence type="ECO:0000256" key="7">
    <source>
        <dbReference type="SAM" id="Phobius"/>
    </source>
</evidence>
<evidence type="ECO:0000256" key="1">
    <source>
        <dbReference type="ARBA" id="ARBA00004651"/>
    </source>
</evidence>
<evidence type="ECO:0000256" key="2">
    <source>
        <dbReference type="ARBA" id="ARBA00006448"/>
    </source>
</evidence>
<evidence type="ECO:0000259" key="8">
    <source>
        <dbReference type="Pfam" id="PF04239"/>
    </source>
</evidence>
<dbReference type="PANTHER" id="PTHR34582:SF6">
    <property type="entry name" value="UPF0702 TRANSMEMBRANE PROTEIN YCAP"/>
    <property type="match status" value="1"/>
</dbReference>
<gene>
    <name evidence="9" type="ordered locus">Deipe_1929</name>
</gene>